<dbReference type="EMBL" id="JAAXOP010000004">
    <property type="protein sequence ID" value="NKY50484.1"/>
    <property type="molecule type" value="Genomic_DNA"/>
</dbReference>
<dbReference type="AlphaFoldDB" id="A0A846XXQ8"/>
<dbReference type="InterPro" id="IPR002781">
    <property type="entry name" value="TM_pro_TauE-like"/>
</dbReference>
<protein>
    <recommendedName>
        <fullName evidence="6">Probable membrane transporter protein</fullName>
    </recommendedName>
</protein>
<feature type="transmembrane region" description="Helical" evidence="6">
    <location>
        <begin position="82"/>
        <end position="103"/>
    </location>
</feature>
<keyword evidence="8" id="KW-1185">Reference proteome</keyword>
<evidence type="ECO:0000256" key="4">
    <source>
        <dbReference type="ARBA" id="ARBA00022989"/>
    </source>
</evidence>
<comment type="caution">
    <text evidence="7">The sequence shown here is derived from an EMBL/GenBank/DDBJ whole genome shotgun (WGS) entry which is preliminary data.</text>
</comment>
<evidence type="ECO:0000256" key="3">
    <source>
        <dbReference type="ARBA" id="ARBA00022692"/>
    </source>
</evidence>
<keyword evidence="3 6" id="KW-0812">Transmembrane</keyword>
<comment type="subcellular location">
    <subcellularLocation>
        <location evidence="6">Cell membrane</location>
        <topology evidence="6">Multi-pass membrane protein</topology>
    </subcellularLocation>
    <subcellularLocation>
        <location evidence="1">Membrane</location>
        <topology evidence="1">Multi-pass membrane protein</topology>
    </subcellularLocation>
</comment>
<dbReference type="PANTHER" id="PTHR43701:SF2">
    <property type="entry name" value="MEMBRANE TRANSPORTER PROTEIN YJNA-RELATED"/>
    <property type="match status" value="1"/>
</dbReference>
<dbReference type="PANTHER" id="PTHR43701">
    <property type="entry name" value="MEMBRANE TRANSPORTER PROTEIN MJ0441-RELATED"/>
    <property type="match status" value="1"/>
</dbReference>
<keyword evidence="4 6" id="KW-1133">Transmembrane helix</keyword>
<proteinExistence type="inferred from homology"/>
<keyword evidence="5 6" id="KW-0472">Membrane</keyword>
<evidence type="ECO:0000313" key="8">
    <source>
        <dbReference type="Proteomes" id="UP000565711"/>
    </source>
</evidence>
<evidence type="ECO:0000313" key="7">
    <source>
        <dbReference type="EMBL" id="NKY50484.1"/>
    </source>
</evidence>
<dbReference type="InterPro" id="IPR051598">
    <property type="entry name" value="TSUP/Inactive_protease-like"/>
</dbReference>
<keyword evidence="6" id="KW-1003">Cell membrane</keyword>
<feature type="transmembrane region" description="Helical" evidence="6">
    <location>
        <begin position="239"/>
        <end position="257"/>
    </location>
</feature>
<dbReference type="Proteomes" id="UP000565711">
    <property type="component" value="Unassembled WGS sequence"/>
</dbReference>
<dbReference type="Pfam" id="PF01925">
    <property type="entry name" value="TauE"/>
    <property type="match status" value="1"/>
</dbReference>
<reference evidence="7 8" key="1">
    <citation type="submission" date="2020-04" db="EMBL/GenBank/DDBJ databases">
        <title>MicrobeNet Type strains.</title>
        <authorList>
            <person name="Nicholson A.C."/>
        </authorList>
    </citation>
    <scope>NUCLEOTIDE SEQUENCE [LARGE SCALE GENOMIC DNA]</scope>
    <source>
        <strain evidence="7 8">JCM 12354</strain>
    </source>
</reference>
<evidence type="ECO:0000256" key="5">
    <source>
        <dbReference type="ARBA" id="ARBA00023136"/>
    </source>
</evidence>
<evidence type="ECO:0000256" key="6">
    <source>
        <dbReference type="RuleBase" id="RU363041"/>
    </source>
</evidence>
<accession>A0A846XXQ8</accession>
<sequence>MSGVTVVPLCLLAVLGLLGGIGITALGPGGVLPTVGLFTLTSLSASQVAGTAIVTHIAAGVVGSVAFLHSGQLRRPDTRRTALVLAVVAAIGTPIGIVCNTLVSDRVFGIILAVIVGSVAILLWYRQRRESATASTGSPDRHPPLAIVGGIGLAVAVVSGIVGIGGPMLTVPLLIACGVPVLESLAAAQVQSIVIATAGTVGYAAHGAIDWPLAAVVGIPELAGVLIGWKIAHALPTRTLKYALIVVLLALAPYLAWSA</sequence>
<dbReference type="GO" id="GO:0005886">
    <property type="term" value="C:plasma membrane"/>
    <property type="evidence" value="ECO:0007669"/>
    <property type="project" value="UniProtKB-SubCell"/>
</dbReference>
<evidence type="ECO:0000256" key="1">
    <source>
        <dbReference type="ARBA" id="ARBA00004141"/>
    </source>
</evidence>
<name>A0A846XXQ8_9NOCA</name>
<feature type="transmembrane region" description="Helical" evidence="6">
    <location>
        <begin position="211"/>
        <end position="232"/>
    </location>
</feature>
<evidence type="ECO:0000256" key="2">
    <source>
        <dbReference type="ARBA" id="ARBA00009142"/>
    </source>
</evidence>
<feature type="transmembrane region" description="Helical" evidence="6">
    <location>
        <begin position="145"/>
        <end position="164"/>
    </location>
</feature>
<gene>
    <name evidence="7" type="ORF">HGA08_09705</name>
</gene>
<feature type="transmembrane region" description="Helical" evidence="6">
    <location>
        <begin position="109"/>
        <end position="125"/>
    </location>
</feature>
<comment type="similarity">
    <text evidence="2 6">Belongs to the 4-toluene sulfonate uptake permease (TSUP) (TC 2.A.102) family.</text>
</comment>
<organism evidence="7 8">
    <name type="scientific">Nocardia vermiculata</name>
    <dbReference type="NCBI Taxonomy" id="257274"/>
    <lineage>
        <taxon>Bacteria</taxon>
        <taxon>Bacillati</taxon>
        <taxon>Actinomycetota</taxon>
        <taxon>Actinomycetes</taxon>
        <taxon>Mycobacteriales</taxon>
        <taxon>Nocardiaceae</taxon>
        <taxon>Nocardia</taxon>
    </lineage>
</organism>
<feature type="transmembrane region" description="Helical" evidence="6">
    <location>
        <begin position="49"/>
        <end position="70"/>
    </location>
</feature>